<dbReference type="RefSeq" id="WP_138152511.1">
    <property type="nucleotide sequence ID" value="NZ_VANU01000003.1"/>
</dbReference>
<comment type="cofactor">
    <cofactor evidence="1">
        <name>[4Fe-4S] cluster</name>
        <dbReference type="ChEBI" id="CHEBI:49883"/>
    </cofactor>
</comment>
<dbReference type="InterPro" id="IPR050377">
    <property type="entry name" value="Radical_SAM_PqqE_MftC-like"/>
</dbReference>
<dbReference type="InterPro" id="IPR007197">
    <property type="entry name" value="rSAM"/>
</dbReference>
<comment type="caution">
    <text evidence="7">The sequence shown here is derived from an EMBL/GenBank/DDBJ whole genome shotgun (WGS) entry which is preliminary data.</text>
</comment>
<dbReference type="EMBL" id="VANU01000003">
    <property type="protein sequence ID" value="TLP38516.1"/>
    <property type="molecule type" value="Genomic_DNA"/>
</dbReference>
<dbReference type="NCBIfam" id="TIGR04085">
    <property type="entry name" value="rSAM_more_4Fe4S"/>
    <property type="match status" value="1"/>
</dbReference>
<organism evidence="7 8">
    <name type="scientific">Arcobacter arenosus</name>
    <dbReference type="NCBI Taxonomy" id="2576037"/>
    <lineage>
        <taxon>Bacteria</taxon>
        <taxon>Pseudomonadati</taxon>
        <taxon>Campylobacterota</taxon>
        <taxon>Epsilonproteobacteria</taxon>
        <taxon>Campylobacterales</taxon>
        <taxon>Arcobacteraceae</taxon>
        <taxon>Arcobacter</taxon>
    </lineage>
</organism>
<evidence type="ECO:0000256" key="2">
    <source>
        <dbReference type="ARBA" id="ARBA00022691"/>
    </source>
</evidence>
<gene>
    <name evidence="7" type="ORF">FDK22_08630</name>
</gene>
<dbReference type="AlphaFoldDB" id="A0A5R8Y151"/>
<dbReference type="GO" id="GO:0046872">
    <property type="term" value="F:metal ion binding"/>
    <property type="evidence" value="ECO:0007669"/>
    <property type="project" value="UniProtKB-KW"/>
</dbReference>
<keyword evidence="4" id="KW-0408">Iron</keyword>
<evidence type="ECO:0000256" key="5">
    <source>
        <dbReference type="ARBA" id="ARBA00023014"/>
    </source>
</evidence>
<dbReference type="Pfam" id="PF04055">
    <property type="entry name" value="Radical_SAM"/>
    <property type="match status" value="1"/>
</dbReference>
<proteinExistence type="predicted"/>
<keyword evidence="8" id="KW-1185">Reference proteome</keyword>
<dbReference type="OrthoDB" id="9782387at2"/>
<keyword evidence="2" id="KW-0949">S-adenosyl-L-methionine</keyword>
<dbReference type="CDD" id="cd21109">
    <property type="entry name" value="SPASM"/>
    <property type="match status" value="1"/>
</dbReference>
<dbReference type="GO" id="GO:0003824">
    <property type="term" value="F:catalytic activity"/>
    <property type="evidence" value="ECO:0007669"/>
    <property type="project" value="InterPro"/>
</dbReference>
<dbReference type="SFLD" id="SFLDG01067">
    <property type="entry name" value="SPASM/twitch_domain_containing"/>
    <property type="match status" value="1"/>
</dbReference>
<keyword evidence="5" id="KW-0411">Iron-sulfur</keyword>
<dbReference type="InterPro" id="IPR023885">
    <property type="entry name" value="4Fe4S-binding_SPASM_dom"/>
</dbReference>
<name>A0A5R8Y151_9BACT</name>
<accession>A0A5R8Y151</accession>
<evidence type="ECO:0000256" key="4">
    <source>
        <dbReference type="ARBA" id="ARBA00023004"/>
    </source>
</evidence>
<dbReference type="PANTHER" id="PTHR11228:SF7">
    <property type="entry name" value="PQQA PEPTIDE CYCLASE"/>
    <property type="match status" value="1"/>
</dbReference>
<dbReference type="Proteomes" id="UP000308901">
    <property type="component" value="Unassembled WGS sequence"/>
</dbReference>
<evidence type="ECO:0000256" key="3">
    <source>
        <dbReference type="ARBA" id="ARBA00022723"/>
    </source>
</evidence>
<dbReference type="SFLD" id="SFLDS00029">
    <property type="entry name" value="Radical_SAM"/>
    <property type="match status" value="1"/>
</dbReference>
<sequence>MKYQIEDINYMVSLFCPGKCVNCNIWQYEKNEITNNEIEIEIFEKTIQSKYLEKTNYFDLTAGESQLSPKYVEVVRVISKYKKDAFLHTNISGWYPQKHYEVVKECLKYISSKNFRIDISLDGSKENYEKVRLVKNGYEKVIETVNLLKSLGIQIRLTMIVYKENYKDIPWLVEFAKELEIGYFIGYSRNAGLLRNRDKIYSYTNNELKEIESLLTKVNWLDERRKPNWLWAKSIYKNSVPFFNCFMGSRSLVIDPYGNVFPCNECLEFLKMGNLKDFNGDLDLLLESKKALDVLKKVEKKECQPCSMLCAHKIEFPWGKQVGMIGS</sequence>
<dbReference type="Gene3D" id="3.20.20.70">
    <property type="entry name" value="Aldolase class I"/>
    <property type="match status" value="1"/>
</dbReference>
<evidence type="ECO:0000259" key="6">
    <source>
        <dbReference type="PROSITE" id="PS51918"/>
    </source>
</evidence>
<dbReference type="InterPro" id="IPR058240">
    <property type="entry name" value="rSAM_sf"/>
</dbReference>
<evidence type="ECO:0000313" key="7">
    <source>
        <dbReference type="EMBL" id="TLP38516.1"/>
    </source>
</evidence>
<protein>
    <submittedName>
        <fullName evidence="7">Radical SAM protein</fullName>
    </submittedName>
</protein>
<evidence type="ECO:0000313" key="8">
    <source>
        <dbReference type="Proteomes" id="UP000308901"/>
    </source>
</evidence>
<dbReference type="SUPFAM" id="SSF102114">
    <property type="entry name" value="Radical SAM enzymes"/>
    <property type="match status" value="1"/>
</dbReference>
<dbReference type="PANTHER" id="PTHR11228">
    <property type="entry name" value="RADICAL SAM DOMAIN PROTEIN"/>
    <property type="match status" value="1"/>
</dbReference>
<reference evidence="7 8" key="1">
    <citation type="submission" date="2019-05" db="EMBL/GenBank/DDBJ databases">
        <title>Arcobacter sp. nov., isolated from sea sediment.</title>
        <authorList>
            <person name="Kim W."/>
        </authorList>
    </citation>
    <scope>NUCLEOTIDE SEQUENCE [LARGE SCALE GENOMIC DNA]</scope>
    <source>
        <strain evidence="7 8">CAU 1517</strain>
    </source>
</reference>
<dbReference type="InterPro" id="IPR013785">
    <property type="entry name" value="Aldolase_TIM"/>
</dbReference>
<dbReference type="GO" id="GO:0051536">
    <property type="term" value="F:iron-sulfur cluster binding"/>
    <property type="evidence" value="ECO:0007669"/>
    <property type="project" value="UniProtKB-KW"/>
</dbReference>
<dbReference type="PROSITE" id="PS51918">
    <property type="entry name" value="RADICAL_SAM"/>
    <property type="match status" value="1"/>
</dbReference>
<dbReference type="Pfam" id="PF13186">
    <property type="entry name" value="SPASM"/>
    <property type="match status" value="1"/>
</dbReference>
<evidence type="ECO:0000256" key="1">
    <source>
        <dbReference type="ARBA" id="ARBA00001966"/>
    </source>
</evidence>
<keyword evidence="3" id="KW-0479">Metal-binding</keyword>
<feature type="domain" description="Radical SAM core" evidence="6">
    <location>
        <begin position="1"/>
        <end position="222"/>
    </location>
</feature>
<dbReference type="CDD" id="cd01335">
    <property type="entry name" value="Radical_SAM"/>
    <property type="match status" value="1"/>
</dbReference>